<dbReference type="AlphaFoldDB" id="A0A1I7YEG4"/>
<evidence type="ECO:0000256" key="9">
    <source>
        <dbReference type="ARBA" id="ARBA00023136"/>
    </source>
</evidence>
<dbReference type="Proteomes" id="UP000095287">
    <property type="component" value="Unplaced"/>
</dbReference>
<dbReference type="GO" id="GO:0019367">
    <property type="term" value="P:fatty acid elongation, saturated fatty acid"/>
    <property type="evidence" value="ECO:0007669"/>
    <property type="project" value="TreeGrafter"/>
</dbReference>
<comment type="caution">
    <text evidence="11">Lacks conserved residue(s) required for the propagation of feature annotation.</text>
</comment>
<keyword evidence="10 11" id="KW-0275">Fatty acid biosynthesis</keyword>
<dbReference type="UniPathway" id="UPA00094"/>
<keyword evidence="7 11" id="KW-1133">Transmembrane helix</keyword>
<keyword evidence="3 11" id="KW-0444">Lipid biosynthesis</keyword>
<accession>A0A1I7YEG4</accession>
<dbReference type="EC" id="2.3.1.199" evidence="11"/>
<dbReference type="GO" id="GO:0009922">
    <property type="term" value="F:fatty acid elongase activity"/>
    <property type="evidence" value="ECO:0007669"/>
    <property type="project" value="UniProtKB-EC"/>
</dbReference>
<proteinExistence type="inferred from homology"/>
<evidence type="ECO:0000256" key="6">
    <source>
        <dbReference type="ARBA" id="ARBA00022832"/>
    </source>
</evidence>
<dbReference type="GO" id="GO:0005789">
    <property type="term" value="C:endoplasmic reticulum membrane"/>
    <property type="evidence" value="ECO:0007669"/>
    <property type="project" value="TreeGrafter"/>
</dbReference>
<keyword evidence="6 11" id="KW-0276">Fatty acid metabolism</keyword>
<dbReference type="PANTHER" id="PTHR11157">
    <property type="entry name" value="FATTY ACID ACYL TRANSFERASE-RELATED"/>
    <property type="match status" value="1"/>
</dbReference>
<evidence type="ECO:0000256" key="7">
    <source>
        <dbReference type="ARBA" id="ARBA00022989"/>
    </source>
</evidence>
<dbReference type="GO" id="GO:0034625">
    <property type="term" value="P:fatty acid elongation, monounsaturated fatty acid"/>
    <property type="evidence" value="ECO:0007669"/>
    <property type="project" value="TreeGrafter"/>
</dbReference>
<dbReference type="GO" id="GO:0042761">
    <property type="term" value="P:very long-chain fatty acid biosynthetic process"/>
    <property type="evidence" value="ECO:0007669"/>
    <property type="project" value="TreeGrafter"/>
</dbReference>
<dbReference type="GO" id="GO:0034626">
    <property type="term" value="P:fatty acid elongation, polyunsaturated fatty acid"/>
    <property type="evidence" value="ECO:0007669"/>
    <property type="project" value="TreeGrafter"/>
</dbReference>
<evidence type="ECO:0000256" key="10">
    <source>
        <dbReference type="ARBA" id="ARBA00023160"/>
    </source>
</evidence>
<evidence type="ECO:0000256" key="8">
    <source>
        <dbReference type="ARBA" id="ARBA00023098"/>
    </source>
</evidence>
<dbReference type="WBParaSite" id="L893_g15537.t1">
    <property type="protein sequence ID" value="L893_g15537.t1"/>
    <property type="gene ID" value="L893_g15537"/>
</dbReference>
<keyword evidence="5 11" id="KW-0812">Transmembrane</keyword>
<evidence type="ECO:0000256" key="5">
    <source>
        <dbReference type="ARBA" id="ARBA00022692"/>
    </source>
</evidence>
<keyword evidence="9 11" id="KW-0472">Membrane</keyword>
<keyword evidence="4 11" id="KW-0808">Transferase</keyword>
<keyword evidence="12" id="KW-1185">Reference proteome</keyword>
<dbReference type="InterPro" id="IPR002076">
    <property type="entry name" value="ELO_fam"/>
</dbReference>
<evidence type="ECO:0000256" key="3">
    <source>
        <dbReference type="ARBA" id="ARBA00022516"/>
    </source>
</evidence>
<feature type="transmembrane region" description="Helical" evidence="11">
    <location>
        <begin position="55"/>
        <end position="77"/>
    </location>
</feature>
<reference evidence="13" key="1">
    <citation type="submission" date="2016-11" db="UniProtKB">
        <authorList>
            <consortium name="WormBaseParasite"/>
        </authorList>
    </citation>
    <scope>IDENTIFICATION</scope>
</reference>
<comment type="similarity">
    <text evidence="11">Belongs to the ELO family.</text>
</comment>
<comment type="subcellular location">
    <subcellularLocation>
        <location evidence="1">Membrane</location>
        <topology evidence="1">Multi-pass membrane protein</topology>
    </subcellularLocation>
</comment>
<protein>
    <recommendedName>
        <fullName evidence="11">Elongation of very long chain fatty acids protein</fullName>
        <ecNumber evidence="11">2.3.1.199</ecNumber>
    </recommendedName>
    <alternativeName>
        <fullName evidence="11">Very-long-chain 3-oxoacyl-CoA synthase</fullName>
    </alternativeName>
</protein>
<organism evidence="12 13">
    <name type="scientific">Steinernema glaseri</name>
    <dbReference type="NCBI Taxonomy" id="37863"/>
    <lineage>
        <taxon>Eukaryota</taxon>
        <taxon>Metazoa</taxon>
        <taxon>Ecdysozoa</taxon>
        <taxon>Nematoda</taxon>
        <taxon>Chromadorea</taxon>
        <taxon>Rhabditida</taxon>
        <taxon>Tylenchina</taxon>
        <taxon>Panagrolaimomorpha</taxon>
        <taxon>Strongyloidoidea</taxon>
        <taxon>Steinernematidae</taxon>
        <taxon>Steinernema</taxon>
    </lineage>
</organism>
<dbReference type="GO" id="GO:0030148">
    <property type="term" value="P:sphingolipid biosynthetic process"/>
    <property type="evidence" value="ECO:0007669"/>
    <property type="project" value="TreeGrafter"/>
</dbReference>
<evidence type="ECO:0000313" key="13">
    <source>
        <dbReference type="WBParaSite" id="L893_g15537.t1"/>
    </source>
</evidence>
<evidence type="ECO:0000256" key="11">
    <source>
        <dbReference type="RuleBase" id="RU361115"/>
    </source>
</evidence>
<evidence type="ECO:0000256" key="4">
    <source>
        <dbReference type="ARBA" id="ARBA00022679"/>
    </source>
</evidence>
<dbReference type="PANTHER" id="PTHR11157:SF17">
    <property type="entry name" value="ELONGATION OF VERY LONG CHAIN FATTY ACIDS PROTEIN 6"/>
    <property type="match status" value="1"/>
</dbReference>
<comment type="catalytic activity">
    <reaction evidence="11">
        <text>a very-long-chain acyl-CoA + malonyl-CoA + H(+) = a very-long-chain 3-oxoacyl-CoA + CO2 + CoA</text>
        <dbReference type="Rhea" id="RHEA:32727"/>
        <dbReference type="ChEBI" id="CHEBI:15378"/>
        <dbReference type="ChEBI" id="CHEBI:16526"/>
        <dbReference type="ChEBI" id="CHEBI:57287"/>
        <dbReference type="ChEBI" id="CHEBI:57384"/>
        <dbReference type="ChEBI" id="CHEBI:90725"/>
        <dbReference type="ChEBI" id="CHEBI:90736"/>
        <dbReference type="EC" id="2.3.1.199"/>
    </reaction>
</comment>
<keyword evidence="8 11" id="KW-0443">Lipid metabolism</keyword>
<evidence type="ECO:0000313" key="12">
    <source>
        <dbReference type="Proteomes" id="UP000095287"/>
    </source>
</evidence>
<feature type="transmembrane region" description="Helical" evidence="11">
    <location>
        <begin position="20"/>
        <end position="43"/>
    </location>
</feature>
<comment type="pathway">
    <text evidence="2">Lipid metabolism; fatty acid biosynthesis.</text>
</comment>
<evidence type="ECO:0000256" key="1">
    <source>
        <dbReference type="ARBA" id="ARBA00004141"/>
    </source>
</evidence>
<evidence type="ECO:0000256" key="2">
    <source>
        <dbReference type="ARBA" id="ARBA00005194"/>
    </source>
</evidence>
<dbReference type="Pfam" id="PF01151">
    <property type="entry name" value="ELO"/>
    <property type="match status" value="1"/>
</dbReference>
<sequence>MYTYFAITSLGIRVHRRVAALVTLVQTSQMLAGIGITLFVFYIKTQTKVKCQQSFGNLNLAFAIYLSFAFLFIRFFIQSYLLGSKAKKAEMEAKKTS</sequence>
<name>A0A1I7YEG4_9BILA</name>